<evidence type="ECO:0000256" key="6">
    <source>
        <dbReference type="ARBA" id="ARBA00022741"/>
    </source>
</evidence>
<proteinExistence type="inferred from homology"/>
<dbReference type="PANTHER" id="PTHR13710">
    <property type="entry name" value="DNA HELICASE RECQ FAMILY MEMBER"/>
    <property type="match status" value="1"/>
</dbReference>
<evidence type="ECO:0000256" key="10">
    <source>
        <dbReference type="ARBA" id="ARBA00022833"/>
    </source>
</evidence>
<feature type="region of interest" description="Disordered" evidence="20">
    <location>
        <begin position="151"/>
        <end position="188"/>
    </location>
</feature>
<evidence type="ECO:0000256" key="2">
    <source>
        <dbReference type="ARBA" id="ARBA00004123"/>
    </source>
</evidence>
<dbReference type="Gene3D" id="3.40.50.300">
    <property type="entry name" value="P-loop containing nucleotide triphosphate hydrolases"/>
    <property type="match status" value="2"/>
</dbReference>
<dbReference type="GO" id="GO:0043138">
    <property type="term" value="F:3'-5' DNA helicase activity"/>
    <property type="evidence" value="ECO:0007669"/>
    <property type="project" value="UniProtKB-EC"/>
</dbReference>
<comment type="caution">
    <text evidence="24">The sequence shown here is derived from an EMBL/GenBank/DDBJ whole genome shotgun (WGS) entry which is preliminary data.</text>
</comment>
<dbReference type="InterPro" id="IPR036390">
    <property type="entry name" value="WH_DNA-bd_sf"/>
</dbReference>
<dbReference type="InterPro" id="IPR032284">
    <property type="entry name" value="RecQ_Zn-bd"/>
</dbReference>
<dbReference type="InterPro" id="IPR011545">
    <property type="entry name" value="DEAD/DEAH_box_helicase_dom"/>
</dbReference>
<feature type="compositionally biased region" description="Polar residues" evidence="20">
    <location>
        <begin position="1155"/>
        <end position="1174"/>
    </location>
</feature>
<keyword evidence="8" id="KW-0378">Hydrolase</keyword>
<dbReference type="Gene3D" id="1.10.150.80">
    <property type="entry name" value="HRDC domain"/>
    <property type="match status" value="1"/>
</dbReference>
<evidence type="ECO:0000256" key="1">
    <source>
        <dbReference type="ARBA" id="ARBA00001947"/>
    </source>
</evidence>
<dbReference type="Pfam" id="PF09382">
    <property type="entry name" value="RQC"/>
    <property type="match status" value="1"/>
</dbReference>
<dbReference type="SUPFAM" id="SSF46785">
    <property type="entry name" value="Winged helix' DNA-binding domain"/>
    <property type="match status" value="1"/>
</dbReference>
<keyword evidence="13" id="KW-0234">DNA repair</keyword>
<dbReference type="Proteomes" id="UP000699462">
    <property type="component" value="Unassembled WGS sequence"/>
</dbReference>
<feature type="region of interest" description="Disordered" evidence="20">
    <location>
        <begin position="349"/>
        <end position="372"/>
    </location>
</feature>
<dbReference type="EMBL" id="JTDF01000544">
    <property type="protein sequence ID" value="KAF8571398.1"/>
    <property type="molecule type" value="Genomic_DNA"/>
</dbReference>
<dbReference type="GO" id="GO:0005694">
    <property type="term" value="C:chromosome"/>
    <property type="evidence" value="ECO:0007669"/>
    <property type="project" value="TreeGrafter"/>
</dbReference>
<feature type="domain" description="Helicase C-terminal" evidence="23">
    <location>
        <begin position="643"/>
        <end position="795"/>
    </location>
</feature>
<feature type="region of interest" description="Disordered" evidence="20">
    <location>
        <begin position="1"/>
        <end position="51"/>
    </location>
</feature>
<dbReference type="AlphaFoldDB" id="A0A8T0DW92"/>
<feature type="region of interest" description="Disordered" evidence="20">
    <location>
        <begin position="1153"/>
        <end position="1203"/>
    </location>
</feature>
<name>A0A8T0DW92_9TREM</name>
<evidence type="ECO:0000256" key="12">
    <source>
        <dbReference type="ARBA" id="ARBA00023125"/>
    </source>
</evidence>
<dbReference type="EC" id="5.6.2.4" evidence="17"/>
<organism evidence="24 25">
    <name type="scientific">Paragonimus westermani</name>
    <dbReference type="NCBI Taxonomy" id="34504"/>
    <lineage>
        <taxon>Eukaryota</taxon>
        <taxon>Metazoa</taxon>
        <taxon>Spiralia</taxon>
        <taxon>Lophotrochozoa</taxon>
        <taxon>Platyhelminthes</taxon>
        <taxon>Trematoda</taxon>
        <taxon>Digenea</taxon>
        <taxon>Plagiorchiida</taxon>
        <taxon>Troglotremata</taxon>
        <taxon>Troglotrematidae</taxon>
        <taxon>Paragonimus</taxon>
    </lineage>
</organism>
<keyword evidence="6" id="KW-0547">Nucleotide-binding</keyword>
<dbReference type="Pfam" id="PF00570">
    <property type="entry name" value="HRDC"/>
    <property type="match status" value="1"/>
</dbReference>
<gene>
    <name evidence="24" type="ORF">P879_00172</name>
</gene>
<evidence type="ECO:0000256" key="15">
    <source>
        <dbReference type="ARBA" id="ARBA00023242"/>
    </source>
</evidence>
<dbReference type="Pfam" id="PF16124">
    <property type="entry name" value="RecQ_Zn_bind"/>
    <property type="match status" value="1"/>
</dbReference>
<comment type="catalytic activity">
    <reaction evidence="16">
        <text>Couples ATP hydrolysis with the unwinding of duplex DNA by translocating in the 3'-5' direction.</text>
        <dbReference type="EC" id="5.6.2.4"/>
    </reaction>
</comment>
<dbReference type="PROSITE" id="PS50967">
    <property type="entry name" value="HRDC"/>
    <property type="match status" value="1"/>
</dbReference>
<dbReference type="GO" id="GO:0003677">
    <property type="term" value="F:DNA binding"/>
    <property type="evidence" value="ECO:0007669"/>
    <property type="project" value="UniProtKB-KW"/>
</dbReference>
<dbReference type="InterPro" id="IPR018982">
    <property type="entry name" value="RQC_domain"/>
</dbReference>
<evidence type="ECO:0000259" key="22">
    <source>
        <dbReference type="PROSITE" id="PS51192"/>
    </source>
</evidence>
<evidence type="ECO:0000256" key="5">
    <source>
        <dbReference type="ARBA" id="ARBA00022723"/>
    </source>
</evidence>
<evidence type="ECO:0000259" key="23">
    <source>
        <dbReference type="PROSITE" id="PS51194"/>
    </source>
</evidence>
<evidence type="ECO:0000259" key="21">
    <source>
        <dbReference type="PROSITE" id="PS50967"/>
    </source>
</evidence>
<dbReference type="PROSITE" id="PS51192">
    <property type="entry name" value="HELICASE_ATP_BIND_1"/>
    <property type="match status" value="1"/>
</dbReference>
<keyword evidence="12" id="KW-0238">DNA-binding</keyword>
<dbReference type="SMART" id="SM00341">
    <property type="entry name" value="HRDC"/>
    <property type="match status" value="1"/>
</dbReference>
<dbReference type="Pfam" id="PF00271">
    <property type="entry name" value="Helicase_C"/>
    <property type="match status" value="1"/>
</dbReference>
<feature type="compositionally biased region" description="Low complexity" evidence="20">
    <location>
        <begin position="80"/>
        <end position="91"/>
    </location>
</feature>
<dbReference type="GO" id="GO:0046872">
    <property type="term" value="F:metal ion binding"/>
    <property type="evidence" value="ECO:0007669"/>
    <property type="project" value="UniProtKB-KW"/>
</dbReference>
<keyword evidence="9" id="KW-0347">Helicase</keyword>
<dbReference type="Gene3D" id="1.10.10.10">
    <property type="entry name" value="Winged helix-like DNA-binding domain superfamily/Winged helix DNA-binding domain"/>
    <property type="match status" value="1"/>
</dbReference>
<evidence type="ECO:0000256" key="11">
    <source>
        <dbReference type="ARBA" id="ARBA00022840"/>
    </source>
</evidence>
<keyword evidence="15" id="KW-0539">Nucleus</keyword>
<dbReference type="InterPro" id="IPR004589">
    <property type="entry name" value="DNA_helicase_ATP-dep_RecQ"/>
</dbReference>
<dbReference type="SUPFAM" id="SSF47819">
    <property type="entry name" value="HRDC-like"/>
    <property type="match status" value="1"/>
</dbReference>
<dbReference type="Pfam" id="PF00270">
    <property type="entry name" value="DEAD"/>
    <property type="match status" value="1"/>
</dbReference>
<keyword evidence="5" id="KW-0479">Metal-binding</keyword>
<dbReference type="GO" id="GO:0006260">
    <property type="term" value="P:DNA replication"/>
    <property type="evidence" value="ECO:0007669"/>
    <property type="project" value="UniProtKB-KW"/>
</dbReference>
<feature type="domain" description="HRDC" evidence="21">
    <location>
        <begin position="1006"/>
        <end position="1089"/>
    </location>
</feature>
<dbReference type="InterPro" id="IPR010997">
    <property type="entry name" value="HRDC-like_sf"/>
</dbReference>
<dbReference type="SMART" id="SM00487">
    <property type="entry name" value="DEXDc"/>
    <property type="match status" value="1"/>
</dbReference>
<evidence type="ECO:0000313" key="25">
    <source>
        <dbReference type="Proteomes" id="UP000699462"/>
    </source>
</evidence>
<evidence type="ECO:0000256" key="7">
    <source>
        <dbReference type="ARBA" id="ARBA00022763"/>
    </source>
</evidence>
<evidence type="ECO:0000256" key="3">
    <source>
        <dbReference type="ARBA" id="ARBA00005446"/>
    </source>
</evidence>
<dbReference type="GO" id="GO:0005634">
    <property type="term" value="C:nucleus"/>
    <property type="evidence" value="ECO:0007669"/>
    <property type="project" value="UniProtKB-SubCell"/>
</dbReference>
<dbReference type="PROSITE" id="PS51194">
    <property type="entry name" value="HELICASE_CTER"/>
    <property type="match status" value="1"/>
</dbReference>
<evidence type="ECO:0000256" key="8">
    <source>
        <dbReference type="ARBA" id="ARBA00022801"/>
    </source>
</evidence>
<evidence type="ECO:0000256" key="17">
    <source>
        <dbReference type="ARBA" id="ARBA00034808"/>
    </source>
</evidence>
<dbReference type="GO" id="GO:0000724">
    <property type="term" value="P:double-strand break repair via homologous recombination"/>
    <property type="evidence" value="ECO:0007669"/>
    <property type="project" value="TreeGrafter"/>
</dbReference>
<dbReference type="InterPro" id="IPR036388">
    <property type="entry name" value="WH-like_DNA-bd_sf"/>
</dbReference>
<dbReference type="FunFam" id="3.40.50.300:FF:000340">
    <property type="entry name" value="Bloom syndrome, RecQ helicase"/>
    <property type="match status" value="1"/>
</dbReference>
<evidence type="ECO:0000256" key="4">
    <source>
        <dbReference type="ARBA" id="ARBA00022705"/>
    </source>
</evidence>
<dbReference type="PANTHER" id="PTHR13710:SF153">
    <property type="entry name" value="RECQ-LIKE DNA HELICASE BLM"/>
    <property type="match status" value="1"/>
</dbReference>
<keyword evidence="7" id="KW-0227">DNA damage</keyword>
<evidence type="ECO:0000256" key="20">
    <source>
        <dbReference type="SAM" id="MobiDB-lite"/>
    </source>
</evidence>
<protein>
    <recommendedName>
        <fullName evidence="19">RecQ-like DNA helicase BLM</fullName>
        <ecNumber evidence="17">5.6.2.4</ecNumber>
    </recommendedName>
    <alternativeName>
        <fullName evidence="18">DNA 3'-5' helicase BLM</fullName>
    </alternativeName>
</protein>
<dbReference type="CDD" id="cd18794">
    <property type="entry name" value="SF2_C_RecQ"/>
    <property type="match status" value="1"/>
</dbReference>
<dbReference type="OrthoDB" id="10261556at2759"/>
<evidence type="ECO:0000256" key="16">
    <source>
        <dbReference type="ARBA" id="ARBA00034617"/>
    </source>
</evidence>
<dbReference type="GO" id="GO:0016787">
    <property type="term" value="F:hydrolase activity"/>
    <property type="evidence" value="ECO:0007669"/>
    <property type="project" value="UniProtKB-KW"/>
</dbReference>
<feature type="domain" description="Helicase ATP-binding" evidence="22">
    <location>
        <begin position="445"/>
        <end position="620"/>
    </location>
</feature>
<keyword evidence="11" id="KW-0067">ATP-binding</keyword>
<dbReference type="GO" id="GO:0005737">
    <property type="term" value="C:cytoplasm"/>
    <property type="evidence" value="ECO:0007669"/>
    <property type="project" value="TreeGrafter"/>
</dbReference>
<dbReference type="GO" id="GO:0005524">
    <property type="term" value="F:ATP binding"/>
    <property type="evidence" value="ECO:0007669"/>
    <property type="project" value="UniProtKB-KW"/>
</dbReference>
<dbReference type="NCBIfam" id="TIGR00614">
    <property type="entry name" value="recQ_fam"/>
    <property type="match status" value="1"/>
</dbReference>
<accession>A0A8T0DW92</accession>
<comment type="subcellular location">
    <subcellularLocation>
        <location evidence="2">Nucleus</location>
    </subcellularLocation>
</comment>
<evidence type="ECO:0000256" key="9">
    <source>
        <dbReference type="ARBA" id="ARBA00022806"/>
    </source>
</evidence>
<feature type="compositionally biased region" description="Polar residues" evidence="20">
    <location>
        <begin position="25"/>
        <end position="51"/>
    </location>
</feature>
<feature type="region of interest" description="Disordered" evidence="20">
    <location>
        <begin position="67"/>
        <end position="111"/>
    </location>
</feature>
<dbReference type="InterPro" id="IPR044876">
    <property type="entry name" value="HRDC_dom_sf"/>
</dbReference>
<dbReference type="SMART" id="SM00490">
    <property type="entry name" value="HELICc"/>
    <property type="match status" value="1"/>
</dbReference>
<dbReference type="FunFam" id="3.40.50.300:FF:000537">
    <property type="entry name" value="Bloom syndrome RecQ-like helicase"/>
    <property type="match status" value="1"/>
</dbReference>
<dbReference type="SUPFAM" id="SSF52540">
    <property type="entry name" value="P-loop containing nucleoside triphosphate hydrolases"/>
    <property type="match status" value="1"/>
</dbReference>
<comment type="cofactor">
    <cofactor evidence="1">
        <name>Zn(2+)</name>
        <dbReference type="ChEBI" id="CHEBI:29105"/>
    </cofactor>
</comment>
<dbReference type="GO" id="GO:0009378">
    <property type="term" value="F:four-way junction helicase activity"/>
    <property type="evidence" value="ECO:0007669"/>
    <property type="project" value="TreeGrafter"/>
</dbReference>
<keyword evidence="10" id="KW-0862">Zinc</keyword>
<evidence type="ECO:0000313" key="24">
    <source>
        <dbReference type="EMBL" id="KAF8571398.1"/>
    </source>
</evidence>
<evidence type="ECO:0000256" key="13">
    <source>
        <dbReference type="ARBA" id="ARBA00023204"/>
    </source>
</evidence>
<keyword evidence="4" id="KW-0235">DNA replication</keyword>
<dbReference type="InterPro" id="IPR001650">
    <property type="entry name" value="Helicase_C-like"/>
</dbReference>
<evidence type="ECO:0000256" key="14">
    <source>
        <dbReference type="ARBA" id="ARBA00023235"/>
    </source>
</evidence>
<sequence length="1203" mass="134408">MNPSGKKFTFKPLKSSAHTVDSFERPSTNLHRPLFSGSNNDDSVNKGNILQSNSKFLPTATVVPLRKSEPNLKSPSPELSDSISTQDGSSSNNNRTDGVSNYVDDPPSPSWFDEVDQSSLLQDDHITPAAISSPQMPTKCMFGSMVNKSPTVRQKCTDDTPVSDKSSRQPGSFVSPSPTPCIGKKTPVGSRQDWSALTEVDTREQVLVPTSLITLIHKVCDIIEKLPMSKLLNCFGDQVVTVTQLLHERISLRPPECEGGSQIYQTLSPVQANTSGMDRGLIPASPRQIVPSTSDQRTPIFAQISKPCATSTVHPGEDSWNDFDFGDNLSKTIPQKRISRVPVVQTCKPEKVSQPVSTSTNETVEHKPPLLTADSGEGSAFLSLSATLSKWEIPTTEVTCEDHPDDGSTGEFDGTDRFPHSSRMMDAFSKLFGLRSFRRNQLQAINATMLGRDCFVIMPTGGGKSLCYQLPAAVQDGLTLVISPLKALVLDQVTKMQSLGITAAHLTGEATMTEADRIYASLYTVTLHLKLLYVTPEKIAASDKLKSCLEQLYRRRLLQRFVIDEAHCVSQWGHDFRPDYRNLSILRTNFPNVPMMAMTATATPRVRQDILHQLKMTNTKWFIQSFNRANLKFEVRSKKLKSCTKEIIDVIRSEFPKRSGIVYCLSRRECDLVADELRRAGLAASAYHAGMTDAQRRRVQEAWIQEEKCKIVCATIAFGMGIDKPDVRFVIHHSLPKSIEGYYQEAGRSGRDGLPATCILYYHWHDVVRLRKLIQGDGPGSTSYTNIQLHEDALFRMVSYCENQIDCRRRQILSHFGEAFDPARCGLVVGCMCDNCQQADRRRLQQRDVTDDAIVIARAIEGFVRARRNVTVNYCVDVFRGAQTSQIQRAQDNLNTLYNRGSSYSKTDAERLFHRLVAERVLYEELTVTQQDHVVAYVRPGPKATLLLNGTLKASVLSRILKFKNNRGLFTGFTLCHMINLPISMPTRPGLSETKLVGREPEDRYAKIRNDCYDELVQIAKQITSEQGISNYATVFPNEMLLEMASQLPTTREELLQVQQCTEYKLNQFNADTRFLEVTLNYLSILGALKSEEKQFQSEVVSPGTSNISSFSAHTITSRGAGRGGWKRGTSQYFKRAAGRGTKKARSNCLFGKYQTKSNSRSSQQNTVPESSEISGWKRKAPTMKPTPNAFQPKLMKLSVRRE</sequence>
<dbReference type="InterPro" id="IPR027417">
    <property type="entry name" value="P-loop_NTPase"/>
</dbReference>
<keyword evidence="25" id="KW-1185">Reference proteome</keyword>
<dbReference type="InterPro" id="IPR002121">
    <property type="entry name" value="HRDC_dom"/>
</dbReference>
<dbReference type="SMART" id="SM00956">
    <property type="entry name" value="RQC"/>
    <property type="match status" value="1"/>
</dbReference>
<dbReference type="InterPro" id="IPR014001">
    <property type="entry name" value="Helicase_ATP-bd"/>
</dbReference>
<keyword evidence="14" id="KW-0413">Isomerase</keyword>
<comment type="similarity">
    <text evidence="3">Belongs to the helicase family. RecQ subfamily.</text>
</comment>
<reference evidence="24 25" key="1">
    <citation type="submission" date="2019-07" db="EMBL/GenBank/DDBJ databases">
        <title>Annotation for the trematode Paragonimus westermani.</title>
        <authorList>
            <person name="Choi Y.-J."/>
        </authorList>
    </citation>
    <scope>NUCLEOTIDE SEQUENCE [LARGE SCALE GENOMIC DNA]</scope>
    <source>
        <strain evidence="24">180907_Pwestermani</strain>
    </source>
</reference>
<evidence type="ECO:0000256" key="18">
    <source>
        <dbReference type="ARBA" id="ARBA00044542"/>
    </source>
</evidence>
<evidence type="ECO:0000256" key="19">
    <source>
        <dbReference type="ARBA" id="ARBA00073450"/>
    </source>
</evidence>